<evidence type="ECO:0000256" key="6">
    <source>
        <dbReference type="RuleBase" id="RU366032"/>
    </source>
</evidence>
<reference evidence="8" key="2">
    <citation type="journal article" date="2023" name="Science">
        <title>Genomic signatures of disease resistance in endangered staghorn corals.</title>
        <authorList>
            <person name="Vollmer S.V."/>
            <person name="Selwyn J.D."/>
            <person name="Despard B.A."/>
            <person name="Roesel C.L."/>
        </authorList>
    </citation>
    <scope>NUCLEOTIDE SEQUENCE</scope>
    <source>
        <strain evidence="8">K2</strain>
    </source>
</reference>
<gene>
    <name evidence="8" type="ORF">P5673_022542</name>
</gene>
<dbReference type="Proteomes" id="UP001249851">
    <property type="component" value="Unassembled WGS sequence"/>
</dbReference>
<evidence type="ECO:0000313" key="8">
    <source>
        <dbReference type="EMBL" id="KAK2555880.1"/>
    </source>
</evidence>
<dbReference type="GO" id="GO:0010906">
    <property type="term" value="P:regulation of glucose metabolic process"/>
    <property type="evidence" value="ECO:0007669"/>
    <property type="project" value="TreeGrafter"/>
</dbReference>
<dbReference type="GO" id="GO:0005759">
    <property type="term" value="C:mitochondrial matrix"/>
    <property type="evidence" value="ECO:0007669"/>
    <property type="project" value="UniProtKB-SubCell"/>
</dbReference>
<evidence type="ECO:0000256" key="1">
    <source>
        <dbReference type="ARBA" id="ARBA00022679"/>
    </source>
</evidence>
<dbReference type="GO" id="GO:0005524">
    <property type="term" value="F:ATP binding"/>
    <property type="evidence" value="ECO:0007669"/>
    <property type="project" value="UniProtKB-UniRule"/>
</dbReference>
<dbReference type="SUPFAM" id="SSF69012">
    <property type="entry name" value="alpha-ketoacid dehydrogenase kinase, N-terminal domain"/>
    <property type="match status" value="1"/>
</dbReference>
<dbReference type="Pfam" id="PF10436">
    <property type="entry name" value="BCDHK_Adom3"/>
    <property type="match status" value="1"/>
</dbReference>
<reference evidence="8" key="1">
    <citation type="journal article" date="2023" name="G3 (Bethesda)">
        <title>Whole genome assembly and annotation of the endangered Caribbean coral Acropora cervicornis.</title>
        <authorList>
            <person name="Selwyn J.D."/>
            <person name="Vollmer S.V."/>
        </authorList>
    </citation>
    <scope>NUCLEOTIDE SEQUENCE</scope>
    <source>
        <strain evidence="8">K2</strain>
    </source>
</reference>
<dbReference type="PANTHER" id="PTHR11947">
    <property type="entry name" value="PYRUVATE DEHYDROGENASE KINASE"/>
    <property type="match status" value="1"/>
</dbReference>
<dbReference type="EC" id="2.7.11.-" evidence="6"/>
<evidence type="ECO:0000256" key="3">
    <source>
        <dbReference type="ARBA" id="ARBA00022777"/>
    </source>
</evidence>
<dbReference type="InterPro" id="IPR018955">
    <property type="entry name" value="BCDHK/PDK_N"/>
</dbReference>
<keyword evidence="6" id="KW-0496">Mitochondrion</keyword>
<dbReference type="PANTHER" id="PTHR11947:SF3">
    <property type="entry name" value="[PYRUVATE DEHYDROGENASE (ACETYL-TRANSFERRING)] KINASE, MITOCHONDRIAL"/>
    <property type="match status" value="1"/>
</dbReference>
<evidence type="ECO:0000313" key="9">
    <source>
        <dbReference type="Proteomes" id="UP001249851"/>
    </source>
</evidence>
<dbReference type="EMBL" id="JARQWQ010000060">
    <property type="protein sequence ID" value="KAK2555880.1"/>
    <property type="molecule type" value="Genomic_DNA"/>
</dbReference>
<comment type="caution">
    <text evidence="8">The sequence shown here is derived from an EMBL/GenBank/DDBJ whole genome shotgun (WGS) entry which is preliminary data.</text>
</comment>
<evidence type="ECO:0000256" key="2">
    <source>
        <dbReference type="ARBA" id="ARBA00022741"/>
    </source>
</evidence>
<accession>A0AAD9Q7R4</accession>
<dbReference type="Gene3D" id="1.20.140.20">
    <property type="entry name" value="Alpha-ketoacid/pyruvate dehydrogenase kinase, N-terminal domain"/>
    <property type="match status" value="1"/>
</dbReference>
<keyword evidence="1 6" id="KW-0808">Transferase</keyword>
<dbReference type="InterPro" id="IPR036784">
    <property type="entry name" value="AK/P_DHK_N_sf"/>
</dbReference>
<evidence type="ECO:0000259" key="7">
    <source>
        <dbReference type="Pfam" id="PF10436"/>
    </source>
</evidence>
<name>A0AAD9Q7R4_ACRCE</name>
<dbReference type="GO" id="GO:0004740">
    <property type="term" value="F:pyruvate dehydrogenase (acetyl-transferring) kinase activity"/>
    <property type="evidence" value="ECO:0007669"/>
    <property type="project" value="UniProtKB-EC"/>
</dbReference>
<evidence type="ECO:0000256" key="4">
    <source>
        <dbReference type="ARBA" id="ARBA00022840"/>
    </source>
</evidence>
<dbReference type="AlphaFoldDB" id="A0AAD9Q7R4"/>
<comment type="similarity">
    <text evidence="6">Belongs to the PDK/BCKDK protein kinase family.</text>
</comment>
<sequence length="212" mass="25121">MRLTRISFKDITNLIQRYSLYQQSCLSIEQFTTFGKTAKPVESFQFGRHELPVRLAHIIREIDLLPKNLLKMPSVELVRSWYVQSFRELLEFQEEDETEEVTNRTKNSPNWMILESRQRNERERFTQNLMSIKHRHDNVVETMAQGIMELRQQEGDDAFHPSIQYFLDRFYMSRISIRMLITQHYAVSNAAYLCEQIYCASPSVEISEVNGA</sequence>
<evidence type="ECO:0000256" key="5">
    <source>
        <dbReference type="ARBA" id="ARBA00048201"/>
    </source>
</evidence>
<comment type="subcellular location">
    <subcellularLocation>
        <location evidence="6">Mitochondrion matrix</location>
    </subcellularLocation>
</comment>
<keyword evidence="9" id="KW-1185">Reference proteome</keyword>
<dbReference type="InterPro" id="IPR039028">
    <property type="entry name" value="BCKD/PDK"/>
</dbReference>
<comment type="catalytic activity">
    <reaction evidence="5">
        <text>L-seryl-[pyruvate dehydrogenase E1 alpha subunit] + ATP = O-phospho-L-seryl-[pyruvate dehydrogenase E1 alpha subunit] + ADP + H(+)</text>
        <dbReference type="Rhea" id="RHEA:23052"/>
        <dbReference type="Rhea" id="RHEA-COMP:13689"/>
        <dbReference type="Rhea" id="RHEA-COMP:13690"/>
        <dbReference type="ChEBI" id="CHEBI:15378"/>
        <dbReference type="ChEBI" id="CHEBI:29999"/>
        <dbReference type="ChEBI" id="CHEBI:30616"/>
        <dbReference type="ChEBI" id="CHEBI:83421"/>
        <dbReference type="ChEBI" id="CHEBI:456216"/>
        <dbReference type="EC" id="2.7.11.2"/>
    </reaction>
</comment>
<keyword evidence="2 6" id="KW-0547">Nucleotide-binding</keyword>
<proteinExistence type="inferred from homology"/>
<protein>
    <recommendedName>
        <fullName evidence="6">Protein-serine/threonine kinase</fullName>
        <ecNumber evidence="6">2.7.11.-</ecNumber>
    </recommendedName>
</protein>
<keyword evidence="4 6" id="KW-0067">ATP-binding</keyword>
<organism evidence="8 9">
    <name type="scientific">Acropora cervicornis</name>
    <name type="common">Staghorn coral</name>
    <dbReference type="NCBI Taxonomy" id="6130"/>
    <lineage>
        <taxon>Eukaryota</taxon>
        <taxon>Metazoa</taxon>
        <taxon>Cnidaria</taxon>
        <taxon>Anthozoa</taxon>
        <taxon>Hexacorallia</taxon>
        <taxon>Scleractinia</taxon>
        <taxon>Astrocoeniina</taxon>
        <taxon>Acroporidae</taxon>
        <taxon>Acropora</taxon>
    </lineage>
</organism>
<keyword evidence="3 6" id="KW-0418">Kinase</keyword>
<feature type="domain" description="Branched-chain alpha-ketoacid dehydrogenase kinase/Pyruvate dehydrogenase kinase N-terminal" evidence="7">
    <location>
        <begin position="26"/>
        <end position="190"/>
    </location>
</feature>